<dbReference type="PANTHER" id="PTHR38111:SF9">
    <property type="entry name" value="ZN(2)-C6 FUNGAL-TYPE DOMAIN-CONTAINING PROTEIN"/>
    <property type="match status" value="1"/>
</dbReference>
<protein>
    <submittedName>
        <fullName evidence="4">Transcriptional regulatory protein moc3</fullName>
    </submittedName>
</protein>
<dbReference type="PANTHER" id="PTHR38111">
    <property type="entry name" value="ZN(2)-C6 FUNGAL-TYPE DOMAIN-CONTAINING PROTEIN-RELATED"/>
    <property type="match status" value="1"/>
</dbReference>
<comment type="caution">
    <text evidence="4">The sequence shown here is derived from an EMBL/GenBank/DDBJ whole genome shotgun (WGS) entry which is preliminary data.</text>
</comment>
<feature type="domain" description="Zn(2)-C6 fungal-type" evidence="3">
    <location>
        <begin position="10"/>
        <end position="38"/>
    </location>
</feature>
<dbReference type="SMART" id="SM00066">
    <property type="entry name" value="GAL4"/>
    <property type="match status" value="1"/>
</dbReference>
<dbReference type="CDD" id="cd00067">
    <property type="entry name" value="GAL4"/>
    <property type="match status" value="1"/>
</dbReference>
<feature type="compositionally biased region" description="Basic residues" evidence="2">
    <location>
        <begin position="58"/>
        <end position="72"/>
    </location>
</feature>
<evidence type="ECO:0000259" key="3">
    <source>
        <dbReference type="PROSITE" id="PS50048"/>
    </source>
</evidence>
<dbReference type="SUPFAM" id="SSF57701">
    <property type="entry name" value="Zn2/Cys6 DNA-binding domain"/>
    <property type="match status" value="1"/>
</dbReference>
<dbReference type="Pfam" id="PF00172">
    <property type="entry name" value="Zn_clus"/>
    <property type="match status" value="1"/>
</dbReference>
<evidence type="ECO:0000313" key="5">
    <source>
        <dbReference type="Proteomes" id="UP000235728"/>
    </source>
</evidence>
<evidence type="ECO:0000256" key="2">
    <source>
        <dbReference type="SAM" id="MobiDB-lite"/>
    </source>
</evidence>
<dbReference type="Gene3D" id="4.10.240.10">
    <property type="entry name" value="Zn(2)-C6 fungal-type DNA-binding domain"/>
    <property type="match status" value="1"/>
</dbReference>
<keyword evidence="1" id="KW-0539">Nucleus</keyword>
<dbReference type="AlphaFoldDB" id="A0A2N6NPM0"/>
<dbReference type="InterPro" id="IPR036864">
    <property type="entry name" value="Zn2-C6_fun-type_DNA-bd_sf"/>
</dbReference>
<sequence length="498" mass="56221">MVGVPGKYKGCETCRRRRVTCTNERPYCRKCIASGRECEGYERERVFITGTPEDHGRVASHPKRVTSTKAHSKSPQPKRERSGSHSPKFPQTLNNSAWDDNLDLSHGGKNIAALHTSLHTIVRSSGSTPDGNGFGVALPPYSPVELHRNHNGHIAGQDSPLWVSAQCLLCHHGIQGGSQSVESYCLFLFEVRDTGREDLQQVSPNSNWGIASESMVKRLGPLNFTSFPNHQFFVRVYRPIGVCLALLNRRETFLSDPEWISLPWKNHRKSSLDSLFDIMLQLPLAFAQTDSLIPQTPSVERRYKAEGLLQTCLMLERQFAVWLSQSMGSAESFQAVENAAAFNNVYEFHDELTAFTMLYYWMSQIIFHRCILDLCAVIDQPVLDPYTGVWLALPNNLRVDPAQYHDGREMATKIRRGLDSALQRTLQPDLLVAPMTVALDFYRDLQMASHDGGFDSMTSQEGVFETIELELFRTRLIAKGQGVANNLQRQLWNETAQY</sequence>
<dbReference type="EMBL" id="MRVG01000004">
    <property type="protein sequence ID" value="PMB69208.1"/>
    <property type="molecule type" value="Genomic_DNA"/>
</dbReference>
<dbReference type="GO" id="GO:0008270">
    <property type="term" value="F:zinc ion binding"/>
    <property type="evidence" value="ECO:0007669"/>
    <property type="project" value="InterPro"/>
</dbReference>
<dbReference type="InterPro" id="IPR001138">
    <property type="entry name" value="Zn2Cys6_DnaBD"/>
</dbReference>
<dbReference type="Proteomes" id="UP000235728">
    <property type="component" value="Unassembled WGS sequence"/>
</dbReference>
<name>A0A2N6NPM0_BEABA</name>
<dbReference type="PROSITE" id="PS00463">
    <property type="entry name" value="ZN2_CY6_FUNGAL_1"/>
    <property type="match status" value="1"/>
</dbReference>
<evidence type="ECO:0000313" key="4">
    <source>
        <dbReference type="EMBL" id="PMB69208.1"/>
    </source>
</evidence>
<dbReference type="OMA" id="KYKGCNT"/>
<reference evidence="4 5" key="1">
    <citation type="journal article" date="2016" name="Appl. Microbiol. Biotechnol.">
        <title>Characterization of T-DNA insertion mutants with decreased virulence in the entomopathogenic fungus Beauveria bassiana JEF-007.</title>
        <authorList>
            <person name="Kim S."/>
            <person name="Lee S.J."/>
            <person name="Nai Y.S."/>
            <person name="Yu J.S."/>
            <person name="Lee M.R."/>
            <person name="Yang Y.T."/>
            <person name="Kim J.S."/>
        </authorList>
    </citation>
    <scope>NUCLEOTIDE SEQUENCE [LARGE SCALE GENOMIC DNA]</scope>
    <source>
        <strain evidence="4 5">JEF-007</strain>
    </source>
</reference>
<proteinExistence type="predicted"/>
<dbReference type="InterPro" id="IPR053178">
    <property type="entry name" value="Osmoadaptation_assoc"/>
</dbReference>
<dbReference type="GO" id="GO:0000981">
    <property type="term" value="F:DNA-binding transcription factor activity, RNA polymerase II-specific"/>
    <property type="evidence" value="ECO:0007669"/>
    <property type="project" value="InterPro"/>
</dbReference>
<feature type="region of interest" description="Disordered" evidence="2">
    <location>
        <begin position="49"/>
        <end position="95"/>
    </location>
</feature>
<dbReference type="PROSITE" id="PS50048">
    <property type="entry name" value="ZN2_CY6_FUNGAL_2"/>
    <property type="match status" value="1"/>
</dbReference>
<evidence type="ECO:0000256" key="1">
    <source>
        <dbReference type="ARBA" id="ARBA00023242"/>
    </source>
</evidence>
<gene>
    <name evidence="4" type="primary">moc3_6</name>
    <name evidence="4" type="ORF">BM221_003846</name>
</gene>
<organism evidence="4 5">
    <name type="scientific">Beauveria bassiana</name>
    <name type="common">White muscardine disease fungus</name>
    <name type="synonym">Tritirachium shiotae</name>
    <dbReference type="NCBI Taxonomy" id="176275"/>
    <lineage>
        <taxon>Eukaryota</taxon>
        <taxon>Fungi</taxon>
        <taxon>Dikarya</taxon>
        <taxon>Ascomycota</taxon>
        <taxon>Pezizomycotina</taxon>
        <taxon>Sordariomycetes</taxon>
        <taxon>Hypocreomycetidae</taxon>
        <taxon>Hypocreales</taxon>
        <taxon>Cordycipitaceae</taxon>
        <taxon>Beauveria</taxon>
    </lineage>
</organism>
<accession>A0A2N6NPM0</accession>